<dbReference type="HAMAP" id="MF_00376">
    <property type="entry name" value="Dephospho_CoA_kinase"/>
    <property type="match status" value="1"/>
</dbReference>
<organism evidence="5 6">
    <name type="scientific">Salinibacillus aidingensis</name>
    <dbReference type="NCBI Taxonomy" id="237684"/>
    <lineage>
        <taxon>Bacteria</taxon>
        <taxon>Bacillati</taxon>
        <taxon>Bacillota</taxon>
        <taxon>Bacilli</taxon>
        <taxon>Bacillales</taxon>
        <taxon>Bacillaceae</taxon>
        <taxon>Salinibacillus</taxon>
    </lineage>
</organism>
<comment type="pathway">
    <text evidence="3">Cofactor biosynthesis; coenzyme A biosynthesis; CoA from (R)-pantothenate: step 5/5.</text>
</comment>
<dbReference type="Gene3D" id="3.40.50.300">
    <property type="entry name" value="P-loop containing nucleotide triphosphate hydrolases"/>
    <property type="match status" value="1"/>
</dbReference>
<protein>
    <recommendedName>
        <fullName evidence="3 4">Dephospho-CoA kinase</fullName>
        <ecNumber evidence="3 4">2.7.1.24</ecNumber>
    </recommendedName>
    <alternativeName>
        <fullName evidence="3">Dephosphocoenzyme A kinase</fullName>
    </alternativeName>
</protein>
<reference evidence="6" key="1">
    <citation type="journal article" date="2019" name="Int. J. Syst. Evol. Microbiol.">
        <title>The Global Catalogue of Microorganisms (GCM) 10K type strain sequencing project: providing services to taxonomists for standard genome sequencing and annotation.</title>
        <authorList>
            <consortium name="The Broad Institute Genomics Platform"/>
            <consortium name="The Broad Institute Genome Sequencing Center for Infectious Disease"/>
            <person name="Wu L."/>
            <person name="Ma J."/>
        </authorList>
    </citation>
    <scope>NUCLEOTIDE SEQUENCE [LARGE SCALE GENOMIC DNA]</scope>
    <source>
        <strain evidence="6">JCM 12389</strain>
    </source>
</reference>
<comment type="catalytic activity">
    <reaction evidence="3">
        <text>3'-dephospho-CoA + ATP = ADP + CoA + H(+)</text>
        <dbReference type="Rhea" id="RHEA:18245"/>
        <dbReference type="ChEBI" id="CHEBI:15378"/>
        <dbReference type="ChEBI" id="CHEBI:30616"/>
        <dbReference type="ChEBI" id="CHEBI:57287"/>
        <dbReference type="ChEBI" id="CHEBI:57328"/>
        <dbReference type="ChEBI" id="CHEBI:456216"/>
        <dbReference type="EC" id="2.7.1.24"/>
    </reaction>
</comment>
<keyword evidence="1 3" id="KW-0547">Nucleotide-binding</keyword>
<keyword evidence="2 3" id="KW-0067">ATP-binding</keyword>
<dbReference type="GO" id="GO:0016301">
    <property type="term" value="F:kinase activity"/>
    <property type="evidence" value="ECO:0007669"/>
    <property type="project" value="UniProtKB-KW"/>
</dbReference>
<comment type="subcellular location">
    <subcellularLocation>
        <location evidence="3">Cytoplasm</location>
    </subcellularLocation>
</comment>
<comment type="function">
    <text evidence="3">Catalyzes the phosphorylation of the 3'-hydroxyl group of dephosphocoenzyme A to form coenzyme A.</text>
</comment>
<dbReference type="EC" id="2.7.1.24" evidence="3 4"/>
<dbReference type="NCBIfam" id="TIGR00152">
    <property type="entry name" value="dephospho-CoA kinase"/>
    <property type="match status" value="1"/>
</dbReference>
<feature type="binding site" evidence="3">
    <location>
        <begin position="12"/>
        <end position="17"/>
    </location>
    <ligand>
        <name>ATP</name>
        <dbReference type="ChEBI" id="CHEBI:30616"/>
    </ligand>
</feature>
<dbReference type="Proteomes" id="UP001500880">
    <property type="component" value="Unassembled WGS sequence"/>
</dbReference>
<evidence type="ECO:0000313" key="5">
    <source>
        <dbReference type="EMBL" id="GAA0484003.1"/>
    </source>
</evidence>
<dbReference type="PANTHER" id="PTHR10695:SF46">
    <property type="entry name" value="BIFUNCTIONAL COENZYME A SYNTHASE-RELATED"/>
    <property type="match status" value="1"/>
</dbReference>
<evidence type="ECO:0000256" key="4">
    <source>
        <dbReference type="NCBIfam" id="TIGR00152"/>
    </source>
</evidence>
<accession>A0ABP3KTR8</accession>
<evidence type="ECO:0000256" key="3">
    <source>
        <dbReference type="HAMAP-Rule" id="MF_00376"/>
    </source>
</evidence>
<keyword evidence="6" id="KW-1185">Reference proteome</keyword>
<comment type="similarity">
    <text evidence="3">Belongs to the CoaE family.</text>
</comment>
<name>A0ABP3KTR8_9BACI</name>
<dbReference type="InterPro" id="IPR001977">
    <property type="entry name" value="Depp_CoAkinase"/>
</dbReference>
<dbReference type="EMBL" id="BAAADO010000001">
    <property type="protein sequence ID" value="GAA0484003.1"/>
    <property type="molecule type" value="Genomic_DNA"/>
</dbReference>
<keyword evidence="3 5" id="KW-0418">Kinase</keyword>
<evidence type="ECO:0000256" key="2">
    <source>
        <dbReference type="ARBA" id="ARBA00022840"/>
    </source>
</evidence>
<sequence>MAIVIGLTGSIATGKSTVSSILKEHGLPIVDADQISRIVVEPGERAYQGIVDTFGEEVLYEDGTLNRKKLGSIVFTDESKREQLNAIVHPEVRRKMLEQRDEYVKKGYKAVVMDIPLLFESRLTHFVDRTIVVYVGEETQLKRLMERDNSSREEALQRIHSQLSAEKKAEMADAVIHNEGTIQETNEQVHELLRKWEII</sequence>
<evidence type="ECO:0000256" key="1">
    <source>
        <dbReference type="ARBA" id="ARBA00022741"/>
    </source>
</evidence>
<dbReference type="InterPro" id="IPR027417">
    <property type="entry name" value="P-loop_NTPase"/>
</dbReference>
<dbReference type="PROSITE" id="PS51219">
    <property type="entry name" value="DPCK"/>
    <property type="match status" value="1"/>
</dbReference>
<gene>
    <name evidence="3 5" type="primary">coaE</name>
    <name evidence="5" type="ORF">GCM10008986_06490</name>
</gene>
<keyword evidence="3" id="KW-0963">Cytoplasm</keyword>
<proteinExistence type="inferred from homology"/>
<comment type="caution">
    <text evidence="5">The sequence shown here is derived from an EMBL/GenBank/DDBJ whole genome shotgun (WGS) entry which is preliminary data.</text>
</comment>
<keyword evidence="3" id="KW-0173">Coenzyme A biosynthesis</keyword>
<evidence type="ECO:0000313" key="6">
    <source>
        <dbReference type="Proteomes" id="UP001500880"/>
    </source>
</evidence>
<dbReference type="RefSeq" id="WP_343837475.1">
    <property type="nucleotide sequence ID" value="NZ_BAAADO010000001.1"/>
</dbReference>
<keyword evidence="3" id="KW-0808">Transferase</keyword>
<dbReference type="CDD" id="cd02022">
    <property type="entry name" value="DPCK"/>
    <property type="match status" value="1"/>
</dbReference>
<dbReference type="Pfam" id="PF01121">
    <property type="entry name" value="CoaE"/>
    <property type="match status" value="1"/>
</dbReference>
<dbReference type="SUPFAM" id="SSF52540">
    <property type="entry name" value="P-loop containing nucleoside triphosphate hydrolases"/>
    <property type="match status" value="1"/>
</dbReference>
<dbReference type="PANTHER" id="PTHR10695">
    <property type="entry name" value="DEPHOSPHO-COA KINASE-RELATED"/>
    <property type="match status" value="1"/>
</dbReference>